<dbReference type="AlphaFoldDB" id="A0A9P5KZ30"/>
<dbReference type="OrthoDB" id="4368112at2759"/>
<keyword evidence="2" id="KW-1185">Reference proteome</keyword>
<dbReference type="EMBL" id="JAAOZQ010000054">
    <property type="protein sequence ID" value="KAF7522223.1"/>
    <property type="molecule type" value="Genomic_DNA"/>
</dbReference>
<evidence type="ECO:0000313" key="1">
    <source>
        <dbReference type="EMBL" id="KAF7522223.1"/>
    </source>
</evidence>
<organism evidence="1 2">
    <name type="scientific">Penicillium crustosum</name>
    <name type="common">Blue mold fungus</name>
    <dbReference type="NCBI Taxonomy" id="36656"/>
    <lineage>
        <taxon>Eukaryota</taxon>
        <taxon>Fungi</taxon>
        <taxon>Dikarya</taxon>
        <taxon>Ascomycota</taxon>
        <taxon>Pezizomycotina</taxon>
        <taxon>Eurotiomycetes</taxon>
        <taxon>Eurotiomycetidae</taxon>
        <taxon>Eurotiales</taxon>
        <taxon>Aspergillaceae</taxon>
        <taxon>Penicillium</taxon>
    </lineage>
</organism>
<dbReference type="Proteomes" id="UP000701341">
    <property type="component" value="Unassembled WGS sequence"/>
</dbReference>
<proteinExistence type="predicted"/>
<evidence type="ECO:0000313" key="2">
    <source>
        <dbReference type="Proteomes" id="UP000701341"/>
    </source>
</evidence>
<comment type="caution">
    <text evidence="1">The sequence shown here is derived from an EMBL/GenBank/DDBJ whole genome shotgun (WGS) entry which is preliminary data.</text>
</comment>
<accession>A0A9P5KZ30</accession>
<sequence length="124" mass="13956">MEGNRYGFFAVQIWVEQFWTNTDDRLGIDADDESTAFTLSYGLVMAVAAAFRHLVASFDNFVKSHRRAHSLTGTYVPQATLDVYAQWVSTCASLVVQPAALPSSAHDWEKLANEVRSREPRCRL</sequence>
<protein>
    <submittedName>
        <fullName evidence="1">Uncharacterized protein</fullName>
    </submittedName>
</protein>
<gene>
    <name evidence="1" type="ORF">PCG10_007524</name>
</gene>
<reference evidence="1" key="1">
    <citation type="submission" date="2020-02" db="EMBL/GenBank/DDBJ databases">
        <authorList>
            <person name="Lichtner F.J."/>
        </authorList>
    </citation>
    <scope>NUCLEOTIDE SEQUENCE</scope>
    <source>
        <strain evidence="1">G10</strain>
    </source>
</reference>
<name>A0A9P5KZ30_PENCR</name>